<keyword evidence="2" id="KW-0472">Membrane</keyword>
<dbReference type="GO" id="GO:0003676">
    <property type="term" value="F:nucleic acid binding"/>
    <property type="evidence" value="ECO:0007669"/>
    <property type="project" value="InterPro"/>
</dbReference>
<dbReference type="SUPFAM" id="SSF53098">
    <property type="entry name" value="Ribonuclease H-like"/>
    <property type="match status" value="1"/>
</dbReference>
<evidence type="ECO:0000256" key="2">
    <source>
        <dbReference type="SAM" id="Phobius"/>
    </source>
</evidence>
<dbReference type="InterPro" id="IPR056589">
    <property type="entry name" value="WH_Egal-1"/>
</dbReference>
<organism evidence="4">
    <name type="scientific">Timema tahoe</name>
    <dbReference type="NCBI Taxonomy" id="61484"/>
    <lineage>
        <taxon>Eukaryota</taxon>
        <taxon>Metazoa</taxon>
        <taxon>Ecdysozoa</taxon>
        <taxon>Arthropoda</taxon>
        <taxon>Hexapoda</taxon>
        <taxon>Insecta</taxon>
        <taxon>Pterygota</taxon>
        <taxon>Neoptera</taxon>
        <taxon>Polyneoptera</taxon>
        <taxon>Phasmatodea</taxon>
        <taxon>Timematodea</taxon>
        <taxon>Timematoidea</taxon>
        <taxon>Timematidae</taxon>
        <taxon>Timema</taxon>
    </lineage>
</organism>
<sequence>MESTEYELRLLDKGGPRTLHDLSCQFGAKGFTKEMRQIAGGSQSGLKKFLSQHPALFAIDGDYVHVNTFNTHSTDDVDSNGSGSLKYVGSKRDYAQEAVEYFANKLIQYGVGTEVPIKSLLGHRSQASAEVRHISGQHVKEFRDFLCRFPDSFVVTDETVILKEYEGKELQPFHELEEERVDPEVTSHLLAFFSHCLELKGPMMVDQLFQCVSLSFAQDDWACIFKTPQDLTTFLKMYSDAFHVQSNLVTLISPRNSAKPLESPQHRLNISNNNNNDVSLNNINNNQYVPLITPPLSQSTPQPAISLQNQSLKQRINSLVMKTIADNTERDRNFAVSALANNGSASGGENWKAKVLQSTRVVVNVKECVQVTEDIMSQAKPGVPVAVSFDCEGINLGVKGQLTLFQIGTVSGQAFIFDLVTCPSLVSAGGLQRLLESETVIKCFYDFRKLISLSLTIFIFVLTIFIFRSCSSSYIFCNLGHYVVSRIPCVYSQPLLNLFCSWTHFPSPVNKYSSKSCCSNPSKSISPSLSKRIFFHASERESCFDRMMKPVLSGVHLVATTSDLSTNVRIIEGLLYSMSLSLKNGDHCVHKVSTPNRVLRYVSTISGETLLAQIMTILSPLANLERGFSVNSECRFENMHEQCIVAKQQICDVTLHESAATSYRVHFGVRSVEHKKLQQLVVLLIREGLWEIKRLESKQSIILENDEKNVSKSNTPPDVEEPLHKESMESSRRSGEVARRSQATRQRPRDTPTVPGADDPDILLLSQVLMTQIYLLSQVLSPRDTPVVPGADDPDILLLSQVLEAQIYSCCPRHRDTPVVPGARGPDILLLSQVLEAQIYSCMSQVLEAHIVFISECNKCILALGLCRERSSRLS</sequence>
<dbReference type="Gene3D" id="3.30.420.10">
    <property type="entry name" value="Ribonuclease H-like superfamily/Ribonuclease H"/>
    <property type="match status" value="1"/>
</dbReference>
<reference evidence="4" key="1">
    <citation type="submission" date="2020-11" db="EMBL/GenBank/DDBJ databases">
        <authorList>
            <person name="Tran Van P."/>
        </authorList>
    </citation>
    <scope>NUCLEOTIDE SEQUENCE</scope>
</reference>
<evidence type="ECO:0000313" key="4">
    <source>
        <dbReference type="EMBL" id="CAD7459204.1"/>
    </source>
</evidence>
<dbReference type="EMBL" id="OE002722">
    <property type="protein sequence ID" value="CAD7459204.1"/>
    <property type="molecule type" value="Genomic_DNA"/>
</dbReference>
<protein>
    <recommendedName>
        <fullName evidence="3">Egal-1 winged helix domain-containing protein</fullName>
    </recommendedName>
</protein>
<feature type="domain" description="Egal-1 winged helix" evidence="3">
    <location>
        <begin position="10"/>
        <end position="68"/>
    </location>
</feature>
<feature type="region of interest" description="Disordered" evidence="1">
    <location>
        <begin position="707"/>
        <end position="759"/>
    </location>
</feature>
<dbReference type="AlphaFoldDB" id="A0A7R9NWV3"/>
<proteinExistence type="predicted"/>
<feature type="domain" description="Egal-1 winged helix" evidence="3">
    <location>
        <begin position="96"/>
        <end position="164"/>
    </location>
</feature>
<accession>A0A7R9NWV3</accession>
<keyword evidence="2" id="KW-1133">Transmembrane helix</keyword>
<dbReference type="InterPro" id="IPR012337">
    <property type="entry name" value="RNaseH-like_sf"/>
</dbReference>
<dbReference type="PANTHER" id="PTHR46814">
    <property type="entry name" value="EGALITARIAN, ISOFORM B"/>
    <property type="match status" value="1"/>
</dbReference>
<dbReference type="InterPro" id="IPR036397">
    <property type="entry name" value="RNaseH_sf"/>
</dbReference>
<dbReference type="PANTHER" id="PTHR46814:SF1">
    <property type="entry name" value="EGALITARIAN, ISOFORM B"/>
    <property type="match status" value="1"/>
</dbReference>
<keyword evidence="2" id="KW-0812">Transmembrane</keyword>
<evidence type="ECO:0000259" key="3">
    <source>
        <dbReference type="Pfam" id="PF23713"/>
    </source>
</evidence>
<feature type="domain" description="Egal-1 winged helix" evidence="3">
    <location>
        <begin position="189"/>
        <end position="253"/>
    </location>
</feature>
<dbReference type="Pfam" id="PF23713">
    <property type="entry name" value="WHD_Egal"/>
    <property type="match status" value="3"/>
</dbReference>
<feature type="transmembrane region" description="Helical" evidence="2">
    <location>
        <begin position="450"/>
        <end position="467"/>
    </location>
</feature>
<gene>
    <name evidence="4" type="ORF">TTEB3V08_LOCUS7169</name>
</gene>
<name>A0A7R9NWV3_9NEOP</name>
<evidence type="ECO:0000256" key="1">
    <source>
        <dbReference type="SAM" id="MobiDB-lite"/>
    </source>
</evidence>
<feature type="compositionally biased region" description="Basic and acidic residues" evidence="1">
    <location>
        <begin position="721"/>
        <end position="739"/>
    </location>
</feature>